<keyword evidence="3 6" id="KW-0687">Ribonucleoprotein</keyword>
<dbReference type="InterPro" id="IPR000439">
    <property type="entry name" value="Ribosomal_eL15"/>
</dbReference>
<name>A0AAW0HUR6_MYOGA</name>
<evidence type="ECO:0000256" key="4">
    <source>
        <dbReference type="ARBA" id="ARBA00034092"/>
    </source>
</evidence>
<dbReference type="InterPro" id="IPR012678">
    <property type="entry name" value="Ribosomal_uL23/eL15/eS24_sf"/>
</dbReference>
<dbReference type="InterPro" id="IPR024794">
    <property type="entry name" value="Rbsml_eL15_core_dom_sf"/>
</dbReference>
<dbReference type="GO" id="GO:0003735">
    <property type="term" value="F:structural constituent of ribosome"/>
    <property type="evidence" value="ECO:0007669"/>
    <property type="project" value="InterPro"/>
</dbReference>
<sequence length="130" mass="14020">MSHQVSQDGCIQVHPGAVAEEAVGRGCDALPPEGSLLAVLPAVRYTGLRAQTKCGGWAIRPSKVMSCTGFASTVVAESAQFPRVALTAGLSILVILIDPLHEAIKRNPDTQWITKPVHKHREMRFGHFLL</sequence>
<dbReference type="Gene3D" id="3.40.1120.10">
    <property type="entry name" value="Ribosomal protein l15e"/>
    <property type="match status" value="1"/>
</dbReference>
<reference evidence="7 8" key="1">
    <citation type="journal article" date="2023" name="bioRxiv">
        <title>Conserved and derived expression patterns and positive selection on dental genes reveal complex evolutionary context of ever-growing rodent molars.</title>
        <authorList>
            <person name="Calamari Z.T."/>
            <person name="Song A."/>
            <person name="Cohen E."/>
            <person name="Akter M."/>
            <person name="Roy R.D."/>
            <person name="Hallikas O."/>
            <person name="Christensen M.M."/>
            <person name="Li P."/>
            <person name="Marangoni P."/>
            <person name="Jernvall J."/>
            <person name="Klein O.D."/>
        </authorList>
    </citation>
    <scope>NUCLEOTIDE SEQUENCE [LARGE SCALE GENOMIC DNA]</scope>
    <source>
        <strain evidence="7">V071</strain>
    </source>
</reference>
<comment type="caution">
    <text evidence="7">The sequence shown here is derived from an EMBL/GenBank/DDBJ whole genome shotgun (WGS) entry which is preliminary data.</text>
</comment>
<evidence type="ECO:0000256" key="2">
    <source>
        <dbReference type="ARBA" id="ARBA00022980"/>
    </source>
</evidence>
<dbReference type="GO" id="GO:0006412">
    <property type="term" value="P:translation"/>
    <property type="evidence" value="ECO:0007669"/>
    <property type="project" value="InterPro"/>
</dbReference>
<dbReference type="Proteomes" id="UP001488838">
    <property type="component" value="Unassembled WGS sequence"/>
</dbReference>
<evidence type="ECO:0000256" key="5">
    <source>
        <dbReference type="ARBA" id="ARBA00046623"/>
    </source>
</evidence>
<comment type="function">
    <text evidence="4">Component of the large ribosomal subunit. The ribosome is a large ribonucleoprotein complex responsible for the synthesis of proteins in the cell.</text>
</comment>
<evidence type="ECO:0000256" key="1">
    <source>
        <dbReference type="ARBA" id="ARBA00006857"/>
    </source>
</evidence>
<comment type="similarity">
    <text evidence="1 6">Belongs to the eukaryotic ribosomal protein eL15 family.</text>
</comment>
<dbReference type="Pfam" id="PF00827">
    <property type="entry name" value="Ribosomal_L15e"/>
    <property type="match status" value="1"/>
</dbReference>
<organism evidence="7 8">
    <name type="scientific">Myodes glareolus</name>
    <name type="common">Bank vole</name>
    <name type="synonym">Clethrionomys glareolus</name>
    <dbReference type="NCBI Taxonomy" id="447135"/>
    <lineage>
        <taxon>Eukaryota</taxon>
        <taxon>Metazoa</taxon>
        <taxon>Chordata</taxon>
        <taxon>Craniata</taxon>
        <taxon>Vertebrata</taxon>
        <taxon>Euteleostomi</taxon>
        <taxon>Mammalia</taxon>
        <taxon>Eutheria</taxon>
        <taxon>Euarchontoglires</taxon>
        <taxon>Glires</taxon>
        <taxon>Rodentia</taxon>
        <taxon>Myomorpha</taxon>
        <taxon>Muroidea</taxon>
        <taxon>Cricetidae</taxon>
        <taxon>Arvicolinae</taxon>
        <taxon>Myodes</taxon>
    </lineage>
</organism>
<comment type="subunit">
    <text evidence="5">Component of the large ribosomal subunit. Interacts with IFIT1 (via TPR repeats 1-4).</text>
</comment>
<protein>
    <recommendedName>
        <fullName evidence="6">Ribosomal protein L15</fullName>
    </recommendedName>
</protein>
<dbReference type="GO" id="GO:0044391">
    <property type="term" value="C:ribosomal subunit"/>
    <property type="evidence" value="ECO:0007669"/>
    <property type="project" value="UniProtKB-ARBA"/>
</dbReference>
<dbReference type="AlphaFoldDB" id="A0AAW0HUR6"/>
<dbReference type="SUPFAM" id="SSF54189">
    <property type="entry name" value="Ribosomal proteins S24e, L23 and L15e"/>
    <property type="match status" value="1"/>
</dbReference>
<accession>A0AAW0HUR6</accession>
<evidence type="ECO:0000313" key="7">
    <source>
        <dbReference type="EMBL" id="KAK7805893.1"/>
    </source>
</evidence>
<dbReference type="EMBL" id="JBBHLL010000323">
    <property type="protein sequence ID" value="KAK7805893.1"/>
    <property type="molecule type" value="Genomic_DNA"/>
</dbReference>
<evidence type="ECO:0000256" key="3">
    <source>
        <dbReference type="ARBA" id="ARBA00023274"/>
    </source>
</evidence>
<keyword evidence="2 6" id="KW-0689">Ribosomal protein</keyword>
<gene>
    <name evidence="7" type="ORF">U0070_009107</name>
</gene>
<evidence type="ECO:0000256" key="6">
    <source>
        <dbReference type="RuleBase" id="RU000663"/>
    </source>
</evidence>
<keyword evidence="8" id="KW-1185">Reference proteome</keyword>
<dbReference type="GO" id="GO:0022626">
    <property type="term" value="C:cytosolic ribosome"/>
    <property type="evidence" value="ECO:0007669"/>
    <property type="project" value="UniProtKB-ARBA"/>
</dbReference>
<evidence type="ECO:0000313" key="8">
    <source>
        <dbReference type="Proteomes" id="UP001488838"/>
    </source>
</evidence>
<proteinExistence type="inferred from homology"/>